<proteinExistence type="predicted"/>
<gene>
    <name evidence="1" type="ORF">LOY88_002395</name>
</gene>
<name>A0ACB8UZ36_9EURO</name>
<accession>A0ACB8UZ36</accession>
<sequence>MAVHNGAAPAPTGIKIIIVGLGIAGLSAAIECYRRGHDVVVYEKQSALKKVEGDGITIGANGARVTAKWGDGAFHAMIRPLEYSTNKAKVFDYTGYCFGEFELHGYTEGKGYTLNRGSLVSTMYEYSQMLGIKMVMNSTVTDYWENEDEAGIIVNGERVAGDCVICAEGIHSPGRTIITNQEMQKQETGFAATRGYLDANVVAKDNKLSWITDGMGTEDCIYGWLGPRVHFGITTKKKDNELFWYCCHESPSSPITNQKEVVEHIVECIEGWAVRDQLEQVARKVMEGKFVSENLVLRTPLKTWLSPQRRMIVVGDAAHAALPSSGQGGTQAVEDAAVIAISLELAGKKDVPLALAVTEKLRYQRAQIVQQGGMAVLQFVMSHVDFQSLRNDPTMVQPPHPAWILDHDCQEYAYKEYAVAAEAIRAGTEYVPLNIPSDGKYRMEYNSK</sequence>
<dbReference type="EMBL" id="JALBCA010000028">
    <property type="protein sequence ID" value="KAI2388802.1"/>
    <property type="molecule type" value="Genomic_DNA"/>
</dbReference>
<organism evidence="1">
    <name type="scientific">Ophidiomyces ophidiicola</name>
    <dbReference type="NCBI Taxonomy" id="1387563"/>
    <lineage>
        <taxon>Eukaryota</taxon>
        <taxon>Fungi</taxon>
        <taxon>Dikarya</taxon>
        <taxon>Ascomycota</taxon>
        <taxon>Pezizomycotina</taxon>
        <taxon>Eurotiomycetes</taxon>
        <taxon>Eurotiomycetidae</taxon>
        <taxon>Onygenales</taxon>
        <taxon>Onygenaceae</taxon>
        <taxon>Ophidiomyces</taxon>
    </lineage>
</organism>
<evidence type="ECO:0000313" key="1">
    <source>
        <dbReference type="EMBL" id="KAI2388802.1"/>
    </source>
</evidence>
<comment type="caution">
    <text evidence="1">The sequence shown here is derived from an EMBL/GenBank/DDBJ whole genome shotgun (WGS) entry which is preliminary data.</text>
</comment>
<protein>
    <submittedName>
        <fullName evidence="1">Uncharacterized protein</fullName>
    </submittedName>
</protein>
<reference evidence="1" key="1">
    <citation type="journal article" date="2022" name="bioRxiv">
        <title>Population genetic analysis of Ophidiomyces ophidiicola, the causative agent of snake fungal disease, indicates recent introductions to the USA.</title>
        <authorList>
            <person name="Ladner J.T."/>
            <person name="Palmer J.M."/>
            <person name="Ettinger C.L."/>
            <person name="Stajich J.E."/>
            <person name="Farrell T.M."/>
            <person name="Glorioso B.M."/>
            <person name="Lawson B."/>
            <person name="Price S.J."/>
            <person name="Stengle A.G."/>
            <person name="Grear D.A."/>
            <person name="Lorch J.M."/>
        </authorList>
    </citation>
    <scope>NUCLEOTIDE SEQUENCE</scope>
    <source>
        <strain evidence="1">NWHC 24266-5</strain>
    </source>
</reference>